<dbReference type="AlphaFoldDB" id="A0AAJ5YRR3"/>
<dbReference type="GO" id="GO:0005886">
    <property type="term" value="C:plasma membrane"/>
    <property type="evidence" value="ECO:0007669"/>
    <property type="project" value="InterPro"/>
</dbReference>
<gene>
    <name evidence="4" type="ORF">MYAM1_000785</name>
</gene>
<feature type="compositionally biased region" description="Basic residues" evidence="1">
    <location>
        <begin position="374"/>
        <end position="383"/>
    </location>
</feature>
<dbReference type="PANTHER" id="PTHR35778">
    <property type="entry name" value="SIGNALING MUCIN HKR1-RELATED"/>
    <property type="match status" value="1"/>
</dbReference>
<accession>A0AAJ5YRR3</accession>
<feature type="compositionally biased region" description="Polar residues" evidence="1">
    <location>
        <begin position="539"/>
        <end position="555"/>
    </location>
</feature>
<evidence type="ECO:0000256" key="3">
    <source>
        <dbReference type="SAM" id="SignalP"/>
    </source>
</evidence>
<feature type="region of interest" description="Disordered" evidence="1">
    <location>
        <begin position="77"/>
        <end position="593"/>
    </location>
</feature>
<feature type="compositionally biased region" description="Basic and acidic residues" evidence="1">
    <location>
        <begin position="109"/>
        <end position="122"/>
    </location>
</feature>
<keyword evidence="2" id="KW-1133">Transmembrane helix</keyword>
<feature type="compositionally biased region" description="Polar residues" evidence="1">
    <location>
        <begin position="1101"/>
        <end position="1116"/>
    </location>
</feature>
<feature type="compositionally biased region" description="Low complexity" evidence="1">
    <location>
        <begin position="426"/>
        <end position="449"/>
    </location>
</feature>
<feature type="compositionally biased region" description="Polar residues" evidence="1">
    <location>
        <begin position="411"/>
        <end position="425"/>
    </location>
</feature>
<feature type="compositionally biased region" description="Basic and acidic residues" evidence="1">
    <location>
        <begin position="167"/>
        <end position="180"/>
    </location>
</feature>
<feature type="region of interest" description="Disordered" evidence="1">
    <location>
        <begin position="1055"/>
        <end position="1083"/>
    </location>
</feature>
<protein>
    <submittedName>
        <fullName evidence="4">Uncharacterized protein</fullName>
    </submittedName>
</protein>
<reference evidence="4 5" key="1">
    <citation type="submission" date="2023-03" db="EMBL/GenBank/DDBJ databases">
        <title>Mating type loci evolution in Malassezia.</title>
        <authorList>
            <person name="Coelho M.A."/>
        </authorList>
    </citation>
    <scope>NUCLEOTIDE SEQUENCE [LARGE SCALE GENOMIC DNA]</scope>
    <source>
        <strain evidence="4 5">CBS 9725</strain>
    </source>
</reference>
<feature type="compositionally biased region" description="Low complexity" evidence="1">
    <location>
        <begin position="775"/>
        <end position="806"/>
    </location>
</feature>
<name>A0AAJ5YRR3_9BASI</name>
<dbReference type="PANTHER" id="PTHR35778:SF1">
    <property type="entry name" value="SIGNALING MUCIN HKR1-RELATED"/>
    <property type="match status" value="1"/>
</dbReference>
<feature type="compositionally biased region" description="Polar residues" evidence="1">
    <location>
        <begin position="762"/>
        <end position="774"/>
    </location>
</feature>
<feature type="compositionally biased region" description="Basic and acidic residues" evidence="1">
    <location>
        <begin position="244"/>
        <end position="254"/>
    </location>
</feature>
<keyword evidence="2" id="KW-0812">Transmembrane</keyword>
<feature type="compositionally biased region" description="Basic and acidic residues" evidence="1">
    <location>
        <begin position="131"/>
        <end position="144"/>
    </location>
</feature>
<dbReference type="GO" id="GO:0030010">
    <property type="term" value="P:establishment of cell polarity"/>
    <property type="evidence" value="ECO:0007669"/>
    <property type="project" value="TreeGrafter"/>
</dbReference>
<feature type="compositionally biased region" description="Low complexity" evidence="1">
    <location>
        <begin position="154"/>
        <end position="166"/>
    </location>
</feature>
<feature type="chain" id="PRO_5042581613" evidence="3">
    <location>
        <begin position="20"/>
        <end position="1122"/>
    </location>
</feature>
<feature type="region of interest" description="Disordered" evidence="1">
    <location>
        <begin position="1097"/>
        <end position="1122"/>
    </location>
</feature>
<dbReference type="GO" id="GO:0007232">
    <property type="term" value="P:osmosensory signaling pathway via Sho1 osmosensor"/>
    <property type="evidence" value="ECO:0007669"/>
    <property type="project" value="InterPro"/>
</dbReference>
<proteinExistence type="predicted"/>
<dbReference type="GO" id="GO:0006972">
    <property type="term" value="P:hyperosmotic response"/>
    <property type="evidence" value="ECO:0007669"/>
    <property type="project" value="TreeGrafter"/>
</dbReference>
<feature type="transmembrane region" description="Helical" evidence="2">
    <location>
        <begin position="955"/>
        <end position="976"/>
    </location>
</feature>
<feature type="compositionally biased region" description="Polar residues" evidence="1">
    <location>
        <begin position="263"/>
        <end position="272"/>
    </location>
</feature>
<feature type="compositionally biased region" description="Polar residues" evidence="1">
    <location>
        <begin position="1060"/>
        <end position="1070"/>
    </location>
</feature>
<dbReference type="GO" id="GO:0009986">
    <property type="term" value="C:cell surface"/>
    <property type="evidence" value="ECO:0007669"/>
    <property type="project" value="TreeGrafter"/>
</dbReference>
<dbReference type="GO" id="GO:0001402">
    <property type="term" value="P:signal transduction involved in filamentous growth"/>
    <property type="evidence" value="ECO:0007669"/>
    <property type="project" value="TreeGrafter"/>
</dbReference>
<feature type="compositionally biased region" description="Basic and acidic residues" evidence="1">
    <location>
        <begin position="318"/>
        <end position="334"/>
    </location>
</feature>
<dbReference type="EMBL" id="CP119943">
    <property type="protein sequence ID" value="WFC98063.1"/>
    <property type="molecule type" value="Genomic_DNA"/>
</dbReference>
<feature type="compositionally biased region" description="Polar residues" evidence="1">
    <location>
        <begin position="698"/>
        <end position="708"/>
    </location>
</feature>
<dbReference type="InterPro" id="IPR039295">
    <property type="entry name" value="MSB2"/>
</dbReference>
<evidence type="ECO:0000313" key="4">
    <source>
        <dbReference type="EMBL" id="WFC98063.1"/>
    </source>
</evidence>
<keyword evidence="2" id="KW-0472">Membrane</keyword>
<feature type="compositionally biased region" description="Polar residues" evidence="1">
    <location>
        <begin position="469"/>
        <end position="478"/>
    </location>
</feature>
<evidence type="ECO:0000256" key="1">
    <source>
        <dbReference type="SAM" id="MobiDB-lite"/>
    </source>
</evidence>
<feature type="compositionally biased region" description="Polar residues" evidence="1">
    <location>
        <begin position="389"/>
        <end position="398"/>
    </location>
</feature>
<dbReference type="GO" id="GO:0005576">
    <property type="term" value="C:extracellular region"/>
    <property type="evidence" value="ECO:0007669"/>
    <property type="project" value="TreeGrafter"/>
</dbReference>
<evidence type="ECO:0000313" key="5">
    <source>
        <dbReference type="Proteomes" id="UP001219567"/>
    </source>
</evidence>
<evidence type="ECO:0000256" key="2">
    <source>
        <dbReference type="SAM" id="Phobius"/>
    </source>
</evidence>
<keyword evidence="3" id="KW-0732">Signal</keyword>
<feature type="compositionally biased region" description="Low complexity" evidence="1">
    <location>
        <begin position="514"/>
        <end position="531"/>
    </location>
</feature>
<keyword evidence="5" id="KW-1185">Reference proteome</keyword>
<feature type="compositionally biased region" description="Polar residues" evidence="1">
    <location>
        <begin position="208"/>
        <end position="234"/>
    </location>
</feature>
<feature type="compositionally biased region" description="Polar residues" evidence="1">
    <location>
        <begin position="575"/>
        <end position="587"/>
    </location>
</feature>
<feature type="compositionally biased region" description="Basic and acidic residues" evidence="1">
    <location>
        <begin position="400"/>
        <end position="410"/>
    </location>
</feature>
<dbReference type="GO" id="GO:0031505">
    <property type="term" value="P:fungal-type cell wall organization"/>
    <property type="evidence" value="ECO:0007669"/>
    <property type="project" value="TreeGrafter"/>
</dbReference>
<organism evidence="4 5">
    <name type="scientific">Malassezia yamatoensis</name>
    <dbReference type="NCBI Taxonomy" id="253288"/>
    <lineage>
        <taxon>Eukaryota</taxon>
        <taxon>Fungi</taxon>
        <taxon>Dikarya</taxon>
        <taxon>Basidiomycota</taxon>
        <taxon>Ustilaginomycotina</taxon>
        <taxon>Malasseziomycetes</taxon>
        <taxon>Malasseziales</taxon>
        <taxon>Malasseziaceae</taxon>
        <taxon>Malassezia</taxon>
    </lineage>
</organism>
<feature type="compositionally biased region" description="Polar residues" evidence="1">
    <location>
        <begin position="450"/>
        <end position="461"/>
    </location>
</feature>
<feature type="compositionally biased region" description="Polar residues" evidence="1">
    <location>
        <begin position="335"/>
        <end position="345"/>
    </location>
</feature>
<feature type="signal peptide" evidence="3">
    <location>
        <begin position="1"/>
        <end position="19"/>
    </location>
</feature>
<dbReference type="GO" id="GO:0030427">
    <property type="term" value="C:site of polarized growth"/>
    <property type="evidence" value="ECO:0007669"/>
    <property type="project" value="TreeGrafter"/>
</dbReference>
<feature type="compositionally biased region" description="Polar residues" evidence="1">
    <location>
        <begin position="490"/>
        <end position="499"/>
    </location>
</feature>
<feature type="region of interest" description="Disordered" evidence="1">
    <location>
        <begin position="698"/>
        <end position="818"/>
    </location>
</feature>
<dbReference type="Proteomes" id="UP001219567">
    <property type="component" value="Chromosome 1"/>
</dbReference>
<sequence length="1122" mass="121300">MRLICSALGLLVTTGSVVGRLSYSDKATPGLETPAELNRVLSNSCTSNSIGCDLGLLAASPSRLKSKGAWPIHMHARFDRRQAPEPSKIVSSESSSKKPHEQDFGSDSRANDDQGRHSSTEDTHEEQDQTETIKTHEQPRESESGSHNQPEGESLSSADLSSTDSQSETKESSATDKSSDESSSGAHRMRSKTTRVSDSKSDQDAPTEPSNSPTSREADGPQTTAVDVNEGGTSKSKHQPKHRTSSEKSSEQRPTKVGGHESSMPQTSSGAKTTRHNPKSLPAKPSKTRTSHHFTDSEPDLSSSLRQTHHIKQSSTRSKTDSETPSHKSLHEPESTSWPSNNSDSEPMPEPSSTKRKSDSDNASSSSDIATFQGRKKHGHHSIARASGSFKSSDQIENPSHIEHKSRISDHPTQVSTRSSITQKPLSSSLAAISSPSQSHSSRSSRPSSNYGQSAMSTSKGTHSRSRYHPTNSPYNHPSHSRGHPRITSIPDTQSNSASKAPRFSHKAPDGRSRTPTSSSSASQATKTSPTGVADHSIHSSLQKSVMSESASQSAYPHHSIASSHVLPYGHRGGNESSIMSATTRAPSPSRPIPTYLTTSVSSLKPITTYGPSQSFQGYSRSFYFTHHRSISSLSPESSSSKKTWRTTVWEMTSTTNSRFSKASAEPSIIDSHSKGVASARPYKSWKSYESARRTSFMATPTSVSGHSNSKESTEVPRVSTESWPSAMMESMQLSLPSSSSDSDRRRSSGIVETKSLVLPGNPSQSSKATNLRQTSSTATKSTTGSTVSGTESSSTISAEESGSQSTDSYPEVIVPLGAQPPSKDSALVGVQFKPSLPWMWIVSQRKTTAQIFTYMPKLLANGIQMDPGSIKTKELRAQPVNQTLRTVYLAYIPKSKLSDARAALDNPLAKMSVDDLNAVEKQLLEQIEQAFDFSSLSSLSKDEPEQVPLNTRTALVSSFSGVAGLALLGFSVWFMQRCNRQRAERKKKKQRRNTIQSFSALSNSPVSLPSELAPAPARASSFYVGDPHGSSVTAFESDGVTGTYDVASAPFMSTHREASSTQQHDSLSHQAPPHSFGESESNARWITDPYSLSDLIPNVRPSSSMRRTSVHQRSPTYDRED</sequence>
<feature type="compositionally biased region" description="Low complexity" evidence="1">
    <location>
        <begin position="84"/>
        <end position="94"/>
    </location>
</feature>
<dbReference type="GO" id="GO:0005034">
    <property type="term" value="F:osmosensor activity"/>
    <property type="evidence" value="ECO:0007669"/>
    <property type="project" value="InterPro"/>
</dbReference>